<accession>A0A9D4EB88</accession>
<dbReference type="EMBL" id="JAIWYP010000009">
    <property type="protein sequence ID" value="KAH3775022.1"/>
    <property type="molecule type" value="Genomic_DNA"/>
</dbReference>
<keyword evidence="2" id="KW-1185">Reference proteome</keyword>
<protein>
    <submittedName>
        <fullName evidence="1">Uncharacterized protein</fullName>
    </submittedName>
</protein>
<evidence type="ECO:0000313" key="1">
    <source>
        <dbReference type="EMBL" id="KAH3775022.1"/>
    </source>
</evidence>
<name>A0A9D4EB88_DREPO</name>
<sequence>MGIILDRKGSVVKIPLDKKAGGRVHLSVWVTVVSGQPYWSKDIIFLATDREELGMQAWLDGYHHVHSQCMCHHRALYVICVPF</sequence>
<reference evidence="1" key="1">
    <citation type="journal article" date="2019" name="bioRxiv">
        <title>The Genome of the Zebra Mussel, Dreissena polymorpha: A Resource for Invasive Species Research.</title>
        <authorList>
            <person name="McCartney M.A."/>
            <person name="Auch B."/>
            <person name="Kono T."/>
            <person name="Mallez S."/>
            <person name="Zhang Y."/>
            <person name="Obille A."/>
            <person name="Becker A."/>
            <person name="Abrahante J.E."/>
            <person name="Garbe J."/>
            <person name="Badalamenti J.P."/>
            <person name="Herman A."/>
            <person name="Mangelson H."/>
            <person name="Liachko I."/>
            <person name="Sullivan S."/>
            <person name="Sone E.D."/>
            <person name="Koren S."/>
            <person name="Silverstein K.A.T."/>
            <person name="Beckman K.B."/>
            <person name="Gohl D.M."/>
        </authorList>
    </citation>
    <scope>NUCLEOTIDE SEQUENCE</scope>
    <source>
        <strain evidence="1">Duluth1</strain>
        <tissue evidence="1">Whole animal</tissue>
    </source>
</reference>
<dbReference type="PANTHER" id="PTHR13304">
    <property type="entry name" value="GLYCOSYLPHOSPHATIDYLINOSITOL ANCHOR ATTACHMENT 1 PROTEIN"/>
    <property type="match status" value="1"/>
</dbReference>
<dbReference type="GO" id="GO:0042765">
    <property type="term" value="C:GPI-anchor transamidase complex"/>
    <property type="evidence" value="ECO:0007669"/>
    <property type="project" value="InterPro"/>
</dbReference>
<dbReference type="Pfam" id="PF04114">
    <property type="entry name" value="Gaa1"/>
    <property type="match status" value="1"/>
</dbReference>
<gene>
    <name evidence="1" type="ORF">DPMN_176418</name>
</gene>
<dbReference type="GO" id="GO:0016255">
    <property type="term" value="P:attachment of GPI anchor to protein"/>
    <property type="evidence" value="ECO:0007669"/>
    <property type="project" value="TreeGrafter"/>
</dbReference>
<reference evidence="1" key="2">
    <citation type="submission" date="2020-11" db="EMBL/GenBank/DDBJ databases">
        <authorList>
            <person name="McCartney M.A."/>
            <person name="Auch B."/>
            <person name="Kono T."/>
            <person name="Mallez S."/>
            <person name="Becker A."/>
            <person name="Gohl D.M."/>
            <person name="Silverstein K.A.T."/>
            <person name="Koren S."/>
            <person name="Bechman K.B."/>
            <person name="Herman A."/>
            <person name="Abrahante J.E."/>
            <person name="Garbe J."/>
        </authorList>
    </citation>
    <scope>NUCLEOTIDE SEQUENCE</scope>
    <source>
        <strain evidence="1">Duluth1</strain>
        <tissue evidence="1">Whole animal</tissue>
    </source>
</reference>
<comment type="caution">
    <text evidence="1">The sequence shown here is derived from an EMBL/GenBank/DDBJ whole genome shotgun (WGS) entry which is preliminary data.</text>
</comment>
<dbReference type="InterPro" id="IPR007246">
    <property type="entry name" value="Gaa1"/>
</dbReference>
<organism evidence="1 2">
    <name type="scientific">Dreissena polymorpha</name>
    <name type="common">Zebra mussel</name>
    <name type="synonym">Mytilus polymorpha</name>
    <dbReference type="NCBI Taxonomy" id="45954"/>
    <lineage>
        <taxon>Eukaryota</taxon>
        <taxon>Metazoa</taxon>
        <taxon>Spiralia</taxon>
        <taxon>Lophotrochozoa</taxon>
        <taxon>Mollusca</taxon>
        <taxon>Bivalvia</taxon>
        <taxon>Autobranchia</taxon>
        <taxon>Heteroconchia</taxon>
        <taxon>Euheterodonta</taxon>
        <taxon>Imparidentia</taxon>
        <taxon>Neoheterodontei</taxon>
        <taxon>Myida</taxon>
        <taxon>Dreissenoidea</taxon>
        <taxon>Dreissenidae</taxon>
        <taxon>Dreissena</taxon>
    </lineage>
</organism>
<dbReference type="AlphaFoldDB" id="A0A9D4EB88"/>
<dbReference type="PANTHER" id="PTHR13304:SF0">
    <property type="entry name" value="GLYCOSYLPHOSPHATIDYLINOSITOL ANCHOR ATTACHMENT 1 PROTEIN"/>
    <property type="match status" value="1"/>
</dbReference>
<proteinExistence type="predicted"/>
<evidence type="ECO:0000313" key="2">
    <source>
        <dbReference type="Proteomes" id="UP000828390"/>
    </source>
</evidence>
<dbReference type="Proteomes" id="UP000828390">
    <property type="component" value="Unassembled WGS sequence"/>
</dbReference>